<keyword evidence="2" id="KW-0963">Cytoplasm</keyword>
<accession>A0A811L984</accession>
<dbReference type="EMBL" id="CAJFCW020000005">
    <property type="protein sequence ID" value="CAG9120190.1"/>
    <property type="molecule type" value="Genomic_DNA"/>
</dbReference>
<dbReference type="GO" id="GO:0007015">
    <property type="term" value="P:actin filament organization"/>
    <property type="evidence" value="ECO:0007669"/>
    <property type="project" value="TreeGrafter"/>
</dbReference>
<feature type="compositionally biased region" description="Basic and acidic residues" evidence="4">
    <location>
        <begin position="478"/>
        <end position="493"/>
    </location>
</feature>
<dbReference type="AlphaFoldDB" id="A0A811L984"/>
<feature type="compositionally biased region" description="Low complexity" evidence="4">
    <location>
        <begin position="696"/>
        <end position="733"/>
    </location>
</feature>
<dbReference type="Gene3D" id="3.80.10.10">
    <property type="entry name" value="Ribonuclease Inhibitor"/>
    <property type="match status" value="1"/>
</dbReference>
<feature type="compositionally biased region" description="Basic and acidic residues" evidence="4">
    <location>
        <begin position="829"/>
        <end position="849"/>
    </location>
</feature>
<keyword evidence="6" id="KW-1185">Reference proteome</keyword>
<feature type="compositionally biased region" description="Polar residues" evidence="4">
    <location>
        <begin position="817"/>
        <end position="826"/>
    </location>
</feature>
<dbReference type="PANTHER" id="PTHR10901:SF16">
    <property type="entry name" value="TROPOMODULIN"/>
    <property type="match status" value="1"/>
</dbReference>
<feature type="region of interest" description="Disordered" evidence="4">
    <location>
        <begin position="252"/>
        <end position="279"/>
    </location>
</feature>
<dbReference type="GO" id="GO:0005523">
    <property type="term" value="F:tropomyosin binding"/>
    <property type="evidence" value="ECO:0007669"/>
    <property type="project" value="InterPro"/>
</dbReference>
<keyword evidence="3" id="KW-0206">Cytoskeleton</keyword>
<dbReference type="GO" id="GO:0051694">
    <property type="term" value="P:pointed-end actin filament capping"/>
    <property type="evidence" value="ECO:0007669"/>
    <property type="project" value="InterPro"/>
</dbReference>
<dbReference type="Proteomes" id="UP000783686">
    <property type="component" value="Unassembled WGS sequence"/>
</dbReference>
<feature type="compositionally biased region" description="Basic and acidic residues" evidence="4">
    <location>
        <begin position="784"/>
        <end position="793"/>
    </location>
</feature>
<feature type="region of interest" description="Disordered" evidence="4">
    <location>
        <begin position="323"/>
        <end position="911"/>
    </location>
</feature>
<proteinExistence type="predicted"/>
<dbReference type="Proteomes" id="UP000614601">
    <property type="component" value="Unassembled WGS sequence"/>
</dbReference>
<feature type="compositionally biased region" description="Basic and acidic residues" evidence="4">
    <location>
        <begin position="252"/>
        <end position="278"/>
    </location>
</feature>
<dbReference type="GO" id="GO:0030239">
    <property type="term" value="P:myofibril assembly"/>
    <property type="evidence" value="ECO:0007669"/>
    <property type="project" value="TreeGrafter"/>
</dbReference>
<name>A0A811L984_9BILA</name>
<dbReference type="SUPFAM" id="SSF52047">
    <property type="entry name" value="RNI-like"/>
    <property type="match status" value="1"/>
</dbReference>
<organism evidence="5 6">
    <name type="scientific">Bursaphelenchus okinawaensis</name>
    <dbReference type="NCBI Taxonomy" id="465554"/>
    <lineage>
        <taxon>Eukaryota</taxon>
        <taxon>Metazoa</taxon>
        <taxon>Ecdysozoa</taxon>
        <taxon>Nematoda</taxon>
        <taxon>Chromadorea</taxon>
        <taxon>Rhabditida</taxon>
        <taxon>Tylenchina</taxon>
        <taxon>Tylenchomorpha</taxon>
        <taxon>Aphelenchoidea</taxon>
        <taxon>Aphelenchoididae</taxon>
        <taxon>Bursaphelenchus</taxon>
    </lineage>
</organism>
<evidence type="ECO:0000256" key="2">
    <source>
        <dbReference type="ARBA" id="ARBA00022490"/>
    </source>
</evidence>
<dbReference type="GO" id="GO:0030016">
    <property type="term" value="C:myofibril"/>
    <property type="evidence" value="ECO:0007669"/>
    <property type="project" value="TreeGrafter"/>
</dbReference>
<dbReference type="PANTHER" id="PTHR10901">
    <property type="entry name" value="TROPOMODULIN"/>
    <property type="match status" value="1"/>
</dbReference>
<feature type="compositionally biased region" description="Basic and acidic residues" evidence="4">
    <location>
        <begin position="647"/>
        <end position="659"/>
    </location>
</feature>
<feature type="compositionally biased region" description="Basic and acidic residues" evidence="4">
    <location>
        <begin position="613"/>
        <end position="627"/>
    </location>
</feature>
<evidence type="ECO:0000256" key="4">
    <source>
        <dbReference type="SAM" id="MobiDB-lite"/>
    </source>
</evidence>
<feature type="region of interest" description="Disordered" evidence="4">
    <location>
        <begin position="62"/>
        <end position="84"/>
    </location>
</feature>
<dbReference type="InterPro" id="IPR004934">
    <property type="entry name" value="TMOD"/>
</dbReference>
<feature type="compositionally biased region" description="Low complexity" evidence="4">
    <location>
        <begin position="879"/>
        <end position="898"/>
    </location>
</feature>
<dbReference type="EMBL" id="CAJFDH010000005">
    <property type="protein sequence ID" value="CAD5224781.1"/>
    <property type="molecule type" value="Genomic_DNA"/>
</dbReference>
<protein>
    <submittedName>
        <fullName evidence="5">Uncharacterized protein</fullName>
    </submittedName>
</protein>
<dbReference type="GO" id="GO:0005856">
    <property type="term" value="C:cytoskeleton"/>
    <property type="evidence" value="ECO:0007669"/>
    <property type="project" value="UniProtKB-SubCell"/>
</dbReference>
<feature type="compositionally biased region" description="Basic residues" evidence="4">
    <location>
        <begin position="744"/>
        <end position="761"/>
    </location>
</feature>
<reference evidence="5" key="1">
    <citation type="submission" date="2020-09" db="EMBL/GenBank/DDBJ databases">
        <authorList>
            <person name="Kikuchi T."/>
        </authorList>
    </citation>
    <scope>NUCLEOTIDE SEQUENCE</scope>
    <source>
        <strain evidence="5">SH1</strain>
    </source>
</reference>
<feature type="compositionally biased region" description="Basic and acidic residues" evidence="4">
    <location>
        <begin position="391"/>
        <end position="409"/>
    </location>
</feature>
<sequence>MEDVDAINEMFPDELLSDAEFEKALDALCANPDDEFKRELTEMMSEHQLITWEEAEQILGDTGDEPVKSSLPQQTRPTEPDNETNVEETINRLLQNDPGLVQVNLNNMKRTPIPKIKRIIEAMKQNEFIQQLSLANMGLYDHDVMNLIDSIEDNESLRKLNLETNYLSGEFFAKLFDAVNKNQAIEEVKAVNQGMNFSTQAERDIIKAIKQNQSLTKVSMNIRLPELRNKIQQITMRNMEIKRIIRKQAADAQREQEEKKRKEEEELARQKAEKEKAKQPLKVFPKEMLQYNKKKEEPKKEEEVRTSISKMVAEKAVLKKYDQIDSPAPETKGMKPMILGEPIPEKRFGFNDADIEDKRTEEELKKKPVLKKLPSMDKAAIVSKPNSTQKLEPKEWPPKPKEKEVEKPQPKKNPLVSKWEAGETERKPRLDSLSELSLDTSDDGASSSVSKGKTTPLKKKATYDTPLSPTSMAIMSMDSDKKPKASSIADKKLPSKIVSPFLANKTEDKPLPKPTEKPSWRNKVAPSTTDNKASPSDTGKVNADIKQQDGKSPNSLANDKFLPSKPTPSVTPKPLSKATESVKAEERAPPSPLTTRRAFRNFPTIPKTATKPVEPKVPETKEVDSKPKPVSPLTTRRAFNKLNDTSAKTEAKPSVEKVNGRAANKLSDRANNTTSDVKKDDALSINIPKTLPKTKLLSPSSTVSPGSKSLLSPNSANDSASAVSDSSILSATSENELKDGADKPKRKKRIVKKIVRRKKKKVPEGEATKTEADASGVNEINGAKTKENGEDRLNSGFKTEAPKEENSKTVILKPEATESSKLTENGDSTDDKDKYEDKYTPKDTSKDITESSEDDTYSRRRRLESRDDPVVPRIPPKPSYRSDYSSYRNGSSYSSRNRLPYSSGLNRYSKY</sequence>
<feature type="compositionally biased region" description="Basic and acidic residues" evidence="4">
    <location>
        <begin position="356"/>
        <end position="366"/>
    </location>
</feature>
<dbReference type="OrthoDB" id="2163268at2759"/>
<feature type="compositionally biased region" description="Basic and acidic residues" evidence="4">
    <location>
        <begin position="420"/>
        <end position="432"/>
    </location>
</feature>
<evidence type="ECO:0000313" key="5">
    <source>
        <dbReference type="EMBL" id="CAD5224781.1"/>
    </source>
</evidence>
<dbReference type="InterPro" id="IPR032675">
    <property type="entry name" value="LRR_dom_sf"/>
</dbReference>
<evidence type="ECO:0000313" key="6">
    <source>
        <dbReference type="Proteomes" id="UP000614601"/>
    </source>
</evidence>
<feature type="compositionally biased region" description="Polar residues" evidence="4">
    <location>
        <begin position="525"/>
        <end position="539"/>
    </location>
</feature>
<gene>
    <name evidence="5" type="ORF">BOKJ2_LOCUS11250</name>
</gene>
<comment type="subcellular location">
    <subcellularLocation>
        <location evidence="1">Cytoplasm</location>
        <location evidence="1">Cytoskeleton</location>
    </subcellularLocation>
</comment>
<evidence type="ECO:0000256" key="3">
    <source>
        <dbReference type="ARBA" id="ARBA00023212"/>
    </source>
</evidence>
<evidence type="ECO:0000256" key="1">
    <source>
        <dbReference type="ARBA" id="ARBA00004245"/>
    </source>
</evidence>
<feature type="compositionally biased region" description="Basic and acidic residues" evidence="4">
    <location>
        <begin position="762"/>
        <end position="772"/>
    </location>
</feature>
<feature type="compositionally biased region" description="Basic and acidic residues" evidence="4">
    <location>
        <begin position="505"/>
        <end position="519"/>
    </location>
</feature>
<comment type="caution">
    <text evidence="5">The sequence shown here is derived from an EMBL/GenBank/DDBJ whole genome shotgun (WGS) entry which is preliminary data.</text>
</comment>
<feature type="compositionally biased region" description="Polar residues" evidence="4">
    <location>
        <begin position="444"/>
        <end position="453"/>
    </location>
</feature>